<name>A0A0D9ZXK1_9ORYZ</name>
<feature type="compositionally biased region" description="Pro residues" evidence="1">
    <location>
        <begin position="25"/>
        <end position="42"/>
    </location>
</feature>
<dbReference type="Gramene" id="OGLUM05G12870.1">
    <property type="protein sequence ID" value="OGLUM05G12870.1"/>
    <property type="gene ID" value="OGLUM05G12870"/>
</dbReference>
<keyword evidence="3" id="KW-1185">Reference proteome</keyword>
<evidence type="ECO:0000313" key="2">
    <source>
        <dbReference type="EnsemblPlants" id="OGLUM05G12870.1"/>
    </source>
</evidence>
<reference evidence="2" key="2">
    <citation type="submission" date="2018-05" db="EMBL/GenBank/DDBJ databases">
        <title>OgluRS3 (Oryza glumaepatula Reference Sequence Version 3).</title>
        <authorList>
            <person name="Zhang J."/>
            <person name="Kudrna D."/>
            <person name="Lee S."/>
            <person name="Talag J."/>
            <person name="Welchert J."/>
            <person name="Wing R.A."/>
        </authorList>
    </citation>
    <scope>NUCLEOTIDE SEQUENCE [LARGE SCALE GENOMIC DNA]</scope>
</reference>
<feature type="compositionally biased region" description="Polar residues" evidence="1">
    <location>
        <begin position="80"/>
        <end position="89"/>
    </location>
</feature>
<feature type="region of interest" description="Disordered" evidence="1">
    <location>
        <begin position="1"/>
        <end position="125"/>
    </location>
</feature>
<dbReference type="AlphaFoldDB" id="A0A0D9ZXK1"/>
<evidence type="ECO:0000256" key="1">
    <source>
        <dbReference type="SAM" id="MobiDB-lite"/>
    </source>
</evidence>
<accession>A0A0D9ZXK1</accession>
<feature type="compositionally biased region" description="Low complexity" evidence="1">
    <location>
        <begin position="15"/>
        <end position="24"/>
    </location>
</feature>
<evidence type="ECO:0000313" key="3">
    <source>
        <dbReference type="Proteomes" id="UP000026961"/>
    </source>
</evidence>
<dbReference type="EnsemblPlants" id="OGLUM05G12870.3">
    <property type="protein sequence ID" value="OGLUM05G12870.3"/>
    <property type="gene ID" value="OGLUM05G12870"/>
</dbReference>
<organism evidence="2">
    <name type="scientific">Oryza glumipatula</name>
    <dbReference type="NCBI Taxonomy" id="40148"/>
    <lineage>
        <taxon>Eukaryota</taxon>
        <taxon>Viridiplantae</taxon>
        <taxon>Streptophyta</taxon>
        <taxon>Embryophyta</taxon>
        <taxon>Tracheophyta</taxon>
        <taxon>Spermatophyta</taxon>
        <taxon>Magnoliopsida</taxon>
        <taxon>Liliopsida</taxon>
        <taxon>Poales</taxon>
        <taxon>Poaceae</taxon>
        <taxon>BOP clade</taxon>
        <taxon>Oryzoideae</taxon>
        <taxon>Oryzeae</taxon>
        <taxon>Oryzinae</taxon>
        <taxon>Oryza</taxon>
    </lineage>
</organism>
<dbReference type="EnsemblPlants" id="OGLUM05G12870.1">
    <property type="protein sequence ID" value="OGLUM05G12870.1"/>
    <property type="gene ID" value="OGLUM05G12870"/>
</dbReference>
<proteinExistence type="predicted"/>
<dbReference type="Gramene" id="OGLUM05G12870.3">
    <property type="protein sequence ID" value="OGLUM05G12870.3"/>
    <property type="gene ID" value="OGLUM05G12870"/>
</dbReference>
<dbReference type="HOGENOM" id="CLU_132889_0_0_1"/>
<reference evidence="2" key="1">
    <citation type="submission" date="2015-04" db="UniProtKB">
        <authorList>
            <consortium name="EnsemblPlants"/>
        </authorList>
    </citation>
    <scope>IDENTIFICATION</scope>
</reference>
<protein>
    <submittedName>
        <fullName evidence="2">Uncharacterized protein</fullName>
    </submittedName>
</protein>
<sequence>MKKLQPHGPVHMTHRQATPRQPSAARPPPPQSVPSPRPPPSTPVSSPAAGADLHPASRGGAGVLLLPPHSLTGEHPNPSHPTSASNFVSSPAACADPHPASRGGARRPPSSTASSLAGEHPSLPTPHQVFCVIPQKVWGFNRNRVRSASAQLHLLSISSALCAISPLERRGR</sequence>
<dbReference type="Proteomes" id="UP000026961">
    <property type="component" value="Chromosome 5"/>
</dbReference>